<comment type="caution">
    <text evidence="2">The sequence shown here is derived from an EMBL/GenBank/DDBJ whole genome shotgun (WGS) entry which is preliminary data.</text>
</comment>
<gene>
    <name evidence="2" type="ORF">GCM10009825_21020</name>
</gene>
<dbReference type="EMBL" id="BAAAQB010000029">
    <property type="protein sequence ID" value="GAA2136163.1"/>
    <property type="molecule type" value="Genomic_DNA"/>
</dbReference>
<sequence length="101" mass="11021">MADRRKTAGRPVRLADAGPKDHKQDHGDAKERSSSVHQTRIPFPANTYSRAGSGVPPVPVPADGMSRRSINRIDTGPTPRTGPGALSRRVYDVEDVRRQLP</sequence>
<keyword evidence="3" id="KW-1185">Reference proteome</keyword>
<feature type="compositionally biased region" description="Basic and acidic residues" evidence="1">
    <location>
        <begin position="89"/>
        <end position="101"/>
    </location>
</feature>
<evidence type="ECO:0000313" key="2">
    <source>
        <dbReference type="EMBL" id="GAA2136163.1"/>
    </source>
</evidence>
<feature type="region of interest" description="Disordered" evidence="1">
    <location>
        <begin position="1"/>
        <end position="101"/>
    </location>
</feature>
<accession>A0ABP5KR71</accession>
<organism evidence="2 3">
    <name type="scientific">Arthrobacter humicola</name>
    <dbReference type="NCBI Taxonomy" id="409291"/>
    <lineage>
        <taxon>Bacteria</taxon>
        <taxon>Bacillati</taxon>
        <taxon>Actinomycetota</taxon>
        <taxon>Actinomycetes</taxon>
        <taxon>Micrococcales</taxon>
        <taxon>Micrococcaceae</taxon>
        <taxon>Arthrobacter</taxon>
    </lineage>
</organism>
<name>A0ABP5KR71_9MICC</name>
<feature type="compositionally biased region" description="Basic and acidic residues" evidence="1">
    <location>
        <begin position="18"/>
        <end position="34"/>
    </location>
</feature>
<evidence type="ECO:0000313" key="3">
    <source>
        <dbReference type="Proteomes" id="UP001500102"/>
    </source>
</evidence>
<protein>
    <submittedName>
        <fullName evidence="2">Uncharacterized protein</fullName>
    </submittedName>
</protein>
<reference evidence="3" key="1">
    <citation type="journal article" date="2019" name="Int. J. Syst. Evol. Microbiol.">
        <title>The Global Catalogue of Microorganisms (GCM) 10K type strain sequencing project: providing services to taxonomists for standard genome sequencing and annotation.</title>
        <authorList>
            <consortium name="The Broad Institute Genomics Platform"/>
            <consortium name="The Broad Institute Genome Sequencing Center for Infectious Disease"/>
            <person name="Wu L."/>
            <person name="Ma J."/>
        </authorList>
    </citation>
    <scope>NUCLEOTIDE SEQUENCE [LARGE SCALE GENOMIC DNA]</scope>
    <source>
        <strain evidence="3">JCM 15921</strain>
    </source>
</reference>
<dbReference type="Proteomes" id="UP001500102">
    <property type="component" value="Unassembled WGS sequence"/>
</dbReference>
<evidence type="ECO:0000256" key="1">
    <source>
        <dbReference type="SAM" id="MobiDB-lite"/>
    </source>
</evidence>
<proteinExistence type="predicted"/>